<evidence type="ECO:0000313" key="1">
    <source>
        <dbReference type="Proteomes" id="UP000887572"/>
    </source>
</evidence>
<dbReference type="Proteomes" id="UP000887572">
    <property type="component" value="Unplaced"/>
</dbReference>
<protein>
    <submittedName>
        <fullName evidence="2">Uncharacterized protein</fullName>
    </submittedName>
</protein>
<keyword evidence="1" id="KW-1185">Reference proteome</keyword>
<proteinExistence type="predicted"/>
<dbReference type="AlphaFoldDB" id="A0A914HLA6"/>
<organism evidence="1 2">
    <name type="scientific">Globodera rostochiensis</name>
    <name type="common">Golden nematode worm</name>
    <name type="synonym">Heterodera rostochiensis</name>
    <dbReference type="NCBI Taxonomy" id="31243"/>
    <lineage>
        <taxon>Eukaryota</taxon>
        <taxon>Metazoa</taxon>
        <taxon>Ecdysozoa</taxon>
        <taxon>Nematoda</taxon>
        <taxon>Chromadorea</taxon>
        <taxon>Rhabditida</taxon>
        <taxon>Tylenchina</taxon>
        <taxon>Tylenchomorpha</taxon>
        <taxon>Tylenchoidea</taxon>
        <taxon>Heteroderidae</taxon>
        <taxon>Heteroderinae</taxon>
        <taxon>Globodera</taxon>
    </lineage>
</organism>
<reference evidence="2" key="1">
    <citation type="submission" date="2022-11" db="UniProtKB">
        <authorList>
            <consortium name="WormBaseParasite"/>
        </authorList>
    </citation>
    <scope>IDENTIFICATION</scope>
</reference>
<dbReference type="WBParaSite" id="Gr19_v10_g2543.t1">
    <property type="protein sequence ID" value="Gr19_v10_g2543.t1"/>
    <property type="gene ID" value="Gr19_v10_g2543"/>
</dbReference>
<accession>A0A914HLA6</accession>
<evidence type="ECO:0000313" key="2">
    <source>
        <dbReference type="WBParaSite" id="Gr19_v10_g2543.t1"/>
    </source>
</evidence>
<sequence>MERIKEQEHSSVLKGTLALIAMDKSKLDSETQKEEKECSAQFPKSIAPGSEWWFDLFFSFAVRLLSLVIS</sequence>
<name>A0A914HLA6_GLORO</name>